<dbReference type="PANTHER" id="PTHR43735">
    <property type="entry name" value="APOPTOSIS-INDUCING FACTOR 1"/>
    <property type="match status" value="1"/>
</dbReference>
<comment type="similarity">
    <text evidence="1">Belongs to the FAD-dependent oxidoreductase family.</text>
</comment>
<dbReference type="AlphaFoldDB" id="A0A0F2LXJ7"/>
<evidence type="ECO:0000256" key="5">
    <source>
        <dbReference type="SAM" id="Phobius"/>
    </source>
</evidence>
<dbReference type="GO" id="GO:0004174">
    <property type="term" value="F:electron-transferring-flavoprotein dehydrogenase activity"/>
    <property type="evidence" value="ECO:0007669"/>
    <property type="project" value="TreeGrafter"/>
</dbReference>
<dbReference type="VEuPathDB" id="FungiDB:SPSK_01140"/>
<keyword evidence="4" id="KW-0560">Oxidoreductase</keyword>
<accession>A0A0F2LXJ7</accession>
<evidence type="ECO:0000313" key="7">
    <source>
        <dbReference type="EMBL" id="KJR81220.1"/>
    </source>
</evidence>
<dbReference type="PRINTS" id="PR00368">
    <property type="entry name" value="FADPNR"/>
</dbReference>
<reference evidence="7 8" key="1">
    <citation type="journal article" date="2014" name="BMC Genomics">
        <title>Comparative genomics of the major fungal agents of human and animal Sporotrichosis: Sporothrix schenckii and Sporothrix brasiliensis.</title>
        <authorList>
            <person name="Teixeira M.M."/>
            <person name="de Almeida L.G."/>
            <person name="Kubitschek-Barreira P."/>
            <person name="Alves F.L."/>
            <person name="Kioshima E.S."/>
            <person name="Abadio A.K."/>
            <person name="Fernandes L."/>
            <person name="Derengowski L.S."/>
            <person name="Ferreira K.S."/>
            <person name="Souza R.C."/>
            <person name="Ruiz J.C."/>
            <person name="de Andrade N.C."/>
            <person name="Paes H.C."/>
            <person name="Nicola A.M."/>
            <person name="Albuquerque P."/>
            <person name="Gerber A.L."/>
            <person name="Martins V.P."/>
            <person name="Peconick L.D."/>
            <person name="Neto A.V."/>
            <person name="Chaucanez C.B."/>
            <person name="Silva P.A."/>
            <person name="Cunha O.L."/>
            <person name="de Oliveira F.F."/>
            <person name="dos Santos T.C."/>
            <person name="Barros A.L."/>
            <person name="Soares M.A."/>
            <person name="de Oliveira L.M."/>
            <person name="Marini M.M."/>
            <person name="Villalobos-Duno H."/>
            <person name="Cunha M.M."/>
            <person name="de Hoog S."/>
            <person name="da Silveira J.F."/>
            <person name="Henrissat B."/>
            <person name="Nino-Vega G.A."/>
            <person name="Cisalpino P.S."/>
            <person name="Mora-Montes H.M."/>
            <person name="Almeida S.R."/>
            <person name="Stajich J.E."/>
            <person name="Lopes-Bezerra L.M."/>
            <person name="Vasconcelos A.T."/>
            <person name="Felipe M.S."/>
        </authorList>
    </citation>
    <scope>NUCLEOTIDE SEQUENCE [LARGE SCALE GENOMIC DNA]</scope>
    <source>
        <strain evidence="7 8">1099-18</strain>
    </source>
</reference>
<keyword evidence="5" id="KW-1133">Transmembrane helix</keyword>
<keyword evidence="5" id="KW-0812">Transmembrane</keyword>
<keyword evidence="3" id="KW-0274">FAD</keyword>
<keyword evidence="2" id="KW-0285">Flavoprotein</keyword>
<evidence type="ECO:0000259" key="6">
    <source>
        <dbReference type="Pfam" id="PF07992"/>
    </source>
</evidence>
<dbReference type="PRINTS" id="PR00411">
    <property type="entry name" value="PNDRDTASEI"/>
</dbReference>
<dbReference type="Pfam" id="PF07992">
    <property type="entry name" value="Pyr_redox_2"/>
    <property type="match status" value="1"/>
</dbReference>
<name>A0A0F2LXJ7_SPOSC</name>
<evidence type="ECO:0000256" key="4">
    <source>
        <dbReference type="ARBA" id="ARBA00023002"/>
    </source>
</evidence>
<dbReference type="Gene3D" id="3.50.50.100">
    <property type="match status" value="1"/>
</dbReference>
<feature type="domain" description="FAD/NAD(P)-binding" evidence="6">
    <location>
        <begin position="48"/>
        <end position="380"/>
    </location>
</feature>
<dbReference type="Proteomes" id="UP000033710">
    <property type="component" value="Unassembled WGS sequence"/>
</dbReference>
<dbReference type="OrthoDB" id="202203at2759"/>
<sequence length="477" mass="50411">MFDNIPSNPYYYLLSGLFVLATPLLLRLKLSSSNSTAKMTASTGPDHTVVVIGAGFVGVPMAHHLAKHTPVSVVNLRVILVAPNEEMFWNVASPRGFVPSDSSAPPNPKGNPGFGDDKLFFPLAPSFAKYNTGSVKRFEQVIGRATSLDPDRQTIEVALNTGGAVQTIHYDTALIATGTDITDGTPFKVVPNGGVSETKAALADYRARVRTASHIVVAGGGMTGVEVVGELAAVYGANAPKDKKKEIVFVINEPAPLGVYGTKDSVRQIATNRLKALGVHIIANTKVSMATPAAGEGSQTVLSLTTKDGTSTSLTTDVYIPAFGTSFNTKYLPAKLLDTTEKNRGRVLTRATLQVEGYDNIFVAGDASNLQFPSLKNANDQIAVLAPSLQIYLKNWAAARGAKQNGNAAAGTTALKEYKGDDTLIVAVSTGPAGGTGQFGSWKLFSLLIWALKSRFLGTDKAADYASGKRAMTDTNW</sequence>
<evidence type="ECO:0000256" key="3">
    <source>
        <dbReference type="ARBA" id="ARBA00022827"/>
    </source>
</evidence>
<proteinExistence type="inferred from homology"/>
<dbReference type="KEGG" id="ssck:SPSK_01140"/>
<evidence type="ECO:0000256" key="2">
    <source>
        <dbReference type="ARBA" id="ARBA00022630"/>
    </source>
</evidence>
<dbReference type="InterPro" id="IPR023753">
    <property type="entry name" value="FAD/NAD-binding_dom"/>
</dbReference>
<dbReference type="GO" id="GO:0050660">
    <property type="term" value="F:flavin adenine dinucleotide binding"/>
    <property type="evidence" value="ECO:0007669"/>
    <property type="project" value="TreeGrafter"/>
</dbReference>
<comment type="caution">
    <text evidence="7">The sequence shown here is derived from an EMBL/GenBank/DDBJ whole genome shotgun (WGS) entry which is preliminary data.</text>
</comment>
<feature type="transmembrane region" description="Helical" evidence="5">
    <location>
        <begin position="12"/>
        <end position="30"/>
    </location>
</feature>
<gene>
    <name evidence="7" type="ORF">SPSK_01140</name>
</gene>
<protein>
    <recommendedName>
        <fullName evidence="6">FAD/NAD(P)-binding domain-containing protein</fullName>
    </recommendedName>
</protein>
<dbReference type="RefSeq" id="XP_016583896.1">
    <property type="nucleotide sequence ID" value="XM_016728071.1"/>
</dbReference>
<dbReference type="EMBL" id="AXCR01000011">
    <property type="protein sequence ID" value="KJR81220.1"/>
    <property type="molecule type" value="Genomic_DNA"/>
</dbReference>
<dbReference type="PANTHER" id="PTHR43735:SF3">
    <property type="entry name" value="FERROPTOSIS SUPPRESSOR PROTEIN 1"/>
    <property type="match status" value="1"/>
</dbReference>
<dbReference type="InterPro" id="IPR036188">
    <property type="entry name" value="FAD/NAD-bd_sf"/>
</dbReference>
<evidence type="ECO:0000256" key="1">
    <source>
        <dbReference type="ARBA" id="ARBA00006442"/>
    </source>
</evidence>
<dbReference type="SUPFAM" id="SSF51905">
    <property type="entry name" value="FAD/NAD(P)-binding domain"/>
    <property type="match status" value="1"/>
</dbReference>
<dbReference type="GeneID" id="27663348"/>
<reference evidence="7 8" key="2">
    <citation type="journal article" date="2015" name="Eukaryot. Cell">
        <title>Asexual propagation of a virulent clone complex in a human and feline outbreak of sporotrichosis.</title>
        <authorList>
            <person name="Teixeira Mde M."/>
            <person name="Rodrigues A.M."/>
            <person name="Tsui C.K."/>
            <person name="de Almeida L.G."/>
            <person name="Van Diepeningen A.D."/>
            <person name="van den Ende B.G."/>
            <person name="Fernandes G.F."/>
            <person name="Kano R."/>
            <person name="Hamelin R.C."/>
            <person name="Lopes-Bezerra L.M."/>
            <person name="Vasconcelos A.T."/>
            <person name="de Hoog S."/>
            <person name="de Camargo Z.P."/>
            <person name="Felipe M.S."/>
        </authorList>
    </citation>
    <scope>NUCLEOTIDE SEQUENCE [LARGE SCALE GENOMIC DNA]</scope>
    <source>
        <strain evidence="7 8">1099-18</strain>
    </source>
</reference>
<keyword evidence="5" id="KW-0472">Membrane</keyword>
<evidence type="ECO:0000313" key="8">
    <source>
        <dbReference type="Proteomes" id="UP000033710"/>
    </source>
</evidence>
<organism evidence="7 8">
    <name type="scientific">Sporothrix schenckii 1099-18</name>
    <dbReference type="NCBI Taxonomy" id="1397361"/>
    <lineage>
        <taxon>Eukaryota</taxon>
        <taxon>Fungi</taxon>
        <taxon>Dikarya</taxon>
        <taxon>Ascomycota</taxon>
        <taxon>Pezizomycotina</taxon>
        <taxon>Sordariomycetes</taxon>
        <taxon>Sordariomycetidae</taxon>
        <taxon>Ophiostomatales</taxon>
        <taxon>Ophiostomataceae</taxon>
        <taxon>Sporothrix</taxon>
    </lineage>
</organism>
<dbReference type="GO" id="GO:0005737">
    <property type="term" value="C:cytoplasm"/>
    <property type="evidence" value="ECO:0007669"/>
    <property type="project" value="TreeGrafter"/>
</dbReference>